<name>A0ABN7W1W2_GIGMA</name>
<evidence type="ECO:0000313" key="2">
    <source>
        <dbReference type="Proteomes" id="UP000789901"/>
    </source>
</evidence>
<protein>
    <submittedName>
        <fullName evidence="1">32598_t:CDS:1</fullName>
    </submittedName>
</protein>
<dbReference type="Proteomes" id="UP000789901">
    <property type="component" value="Unassembled WGS sequence"/>
</dbReference>
<evidence type="ECO:0000313" key="1">
    <source>
        <dbReference type="EMBL" id="CAG8809511.1"/>
    </source>
</evidence>
<comment type="caution">
    <text evidence="1">The sequence shown here is derived from an EMBL/GenBank/DDBJ whole genome shotgun (WGS) entry which is preliminary data.</text>
</comment>
<accession>A0ABN7W1W2</accession>
<dbReference type="EMBL" id="CAJVQB010026916">
    <property type="protein sequence ID" value="CAG8809511.1"/>
    <property type="molecule type" value="Genomic_DNA"/>
</dbReference>
<gene>
    <name evidence="1" type="ORF">GMARGA_LOCUS24905</name>
</gene>
<keyword evidence="2" id="KW-1185">Reference proteome</keyword>
<organism evidence="1 2">
    <name type="scientific">Gigaspora margarita</name>
    <dbReference type="NCBI Taxonomy" id="4874"/>
    <lineage>
        <taxon>Eukaryota</taxon>
        <taxon>Fungi</taxon>
        <taxon>Fungi incertae sedis</taxon>
        <taxon>Mucoromycota</taxon>
        <taxon>Glomeromycotina</taxon>
        <taxon>Glomeromycetes</taxon>
        <taxon>Diversisporales</taxon>
        <taxon>Gigasporaceae</taxon>
        <taxon>Gigaspora</taxon>
    </lineage>
</organism>
<reference evidence="1 2" key="1">
    <citation type="submission" date="2021-06" db="EMBL/GenBank/DDBJ databases">
        <authorList>
            <person name="Kallberg Y."/>
            <person name="Tangrot J."/>
            <person name="Rosling A."/>
        </authorList>
    </citation>
    <scope>NUCLEOTIDE SEQUENCE [LARGE SCALE GENOMIC DNA]</scope>
    <source>
        <strain evidence="1 2">120-4 pot B 10/14</strain>
    </source>
</reference>
<proteinExistence type="predicted"/>
<sequence length="108" mass="13101">MTESKEIKHEIREHFRQWTKHNPKDETVWEGWKVRYKPKDKIDNVWYEGVEDKISIEELKTIIEKALKRKVIGPSKVFNEMIKRLGNKLEKRKCVSDSKKEKIFRGFK</sequence>